<evidence type="ECO:0000259" key="1">
    <source>
        <dbReference type="Pfam" id="PF13649"/>
    </source>
</evidence>
<dbReference type="InterPro" id="IPR041698">
    <property type="entry name" value="Methyltransf_25"/>
</dbReference>
<feature type="domain" description="Methyltransferase" evidence="1">
    <location>
        <begin position="57"/>
        <end position="143"/>
    </location>
</feature>
<comment type="caution">
    <text evidence="2">The sequence shown here is derived from an EMBL/GenBank/DDBJ whole genome shotgun (WGS) entry which is preliminary data.</text>
</comment>
<dbReference type="Proteomes" id="UP000054241">
    <property type="component" value="Unassembled WGS sequence"/>
</dbReference>
<dbReference type="STRING" id="67285.AQI88_16565"/>
<dbReference type="Gene3D" id="3.40.50.150">
    <property type="entry name" value="Vaccinia Virus protein VP39"/>
    <property type="match status" value="1"/>
</dbReference>
<dbReference type="SUPFAM" id="SSF53335">
    <property type="entry name" value="S-adenosyl-L-methionine-dependent methyltransferases"/>
    <property type="match status" value="1"/>
</dbReference>
<keyword evidence="3" id="KW-1185">Reference proteome</keyword>
<dbReference type="EMBL" id="LMWL01000029">
    <property type="protein sequence ID" value="KUM95675.1"/>
    <property type="molecule type" value="Genomic_DNA"/>
</dbReference>
<dbReference type="OrthoDB" id="474235at2"/>
<name>A0A117PWD1_9ACTN</name>
<reference evidence="2 3" key="1">
    <citation type="submission" date="2015-10" db="EMBL/GenBank/DDBJ databases">
        <title>Draft genome sequence of Streptomyces cellostaticus DSM 40189, type strain for the species Streptomyces cellostaticus.</title>
        <authorList>
            <person name="Ruckert C."/>
            <person name="Winkler A."/>
            <person name="Kalinowski J."/>
            <person name="Kampfer P."/>
            <person name="Glaeser S."/>
        </authorList>
    </citation>
    <scope>NUCLEOTIDE SEQUENCE [LARGE SCALE GENOMIC DNA]</scope>
    <source>
        <strain evidence="2 3">DSM 40189</strain>
    </source>
</reference>
<dbReference type="Pfam" id="PF13649">
    <property type="entry name" value="Methyltransf_25"/>
    <property type="match status" value="1"/>
</dbReference>
<dbReference type="RefSeq" id="WP_066999018.1">
    <property type="nucleotide sequence ID" value="NZ_BNDU01000006.1"/>
</dbReference>
<gene>
    <name evidence="2" type="ORF">AQI88_16565</name>
</gene>
<dbReference type="InterPro" id="IPR029063">
    <property type="entry name" value="SAM-dependent_MTases_sf"/>
</dbReference>
<organism evidence="2 3">
    <name type="scientific">Streptomyces cellostaticus</name>
    <dbReference type="NCBI Taxonomy" id="67285"/>
    <lineage>
        <taxon>Bacteria</taxon>
        <taxon>Bacillati</taxon>
        <taxon>Actinomycetota</taxon>
        <taxon>Actinomycetes</taxon>
        <taxon>Kitasatosporales</taxon>
        <taxon>Streptomycetaceae</taxon>
        <taxon>Streptomyces</taxon>
    </lineage>
</organism>
<evidence type="ECO:0000313" key="3">
    <source>
        <dbReference type="Proteomes" id="UP000054241"/>
    </source>
</evidence>
<proteinExistence type="predicted"/>
<dbReference type="AlphaFoldDB" id="A0A117PWD1"/>
<accession>A0A117PWD1</accession>
<evidence type="ECO:0000313" key="2">
    <source>
        <dbReference type="EMBL" id="KUM95675.1"/>
    </source>
</evidence>
<dbReference type="CDD" id="cd02440">
    <property type="entry name" value="AdoMet_MTases"/>
    <property type="match status" value="1"/>
</dbReference>
<sequence length="283" mass="31491">MSYWSDELNDFQDFLEHHPGEDYRGWQPAKWQSLLTVRDRLLRECTGRSGGRLRTALELGCGSATLLLQLQAEGVGCVGVDRDPMALELAQHAAKSLGAAPPELLNGDFDDPHFVDGLEPADLVLHVGVIEHFDPAGQRAFLELSAAKSNRWILVAVPNEHGPVFRSFLSTVSREERVYEDDHEDISIPGLAAELGLRVAAVDGAHLFFGRAKYYNPGDPQLDALYGELRGRLTALDPRYADFPHRDFCAEDIDAMRAVEEQVDAETRARCGFLTYYLLEKPA</sequence>
<protein>
    <recommendedName>
        <fullName evidence="1">Methyltransferase domain-containing protein</fullName>
    </recommendedName>
</protein>
<dbReference type="GO" id="GO:0008168">
    <property type="term" value="F:methyltransferase activity"/>
    <property type="evidence" value="ECO:0007669"/>
    <property type="project" value="UniProtKB-ARBA"/>
</dbReference>